<dbReference type="GO" id="GO:0016787">
    <property type="term" value="F:hydrolase activity"/>
    <property type="evidence" value="ECO:0007669"/>
    <property type="project" value="UniProtKB-KW"/>
</dbReference>
<accession>A0AAW9RNH2</accession>
<dbReference type="Pfam" id="PF07859">
    <property type="entry name" value="Abhydrolase_3"/>
    <property type="match status" value="1"/>
</dbReference>
<dbReference type="PANTHER" id="PTHR48081:SF8">
    <property type="entry name" value="ALPHA_BETA HYDROLASE FOLD-3 DOMAIN-CONTAINING PROTEIN-RELATED"/>
    <property type="match status" value="1"/>
</dbReference>
<dbReference type="PANTHER" id="PTHR48081">
    <property type="entry name" value="AB HYDROLASE SUPERFAMILY PROTEIN C4A8.06C"/>
    <property type="match status" value="1"/>
</dbReference>
<keyword evidence="4" id="KW-1185">Reference proteome</keyword>
<dbReference type="AlphaFoldDB" id="A0AAW9RNH2"/>
<dbReference type="Proteomes" id="UP001359886">
    <property type="component" value="Unassembled WGS sequence"/>
</dbReference>
<reference evidence="3 4" key="1">
    <citation type="submission" date="2024-02" db="EMBL/GenBank/DDBJ databases">
        <title>A novel Wenzhouxiangellaceae bacterium, isolated from coastal sediments.</title>
        <authorList>
            <person name="Du Z.-J."/>
            <person name="Ye Y.-Q."/>
            <person name="Zhang X.-Y."/>
        </authorList>
    </citation>
    <scope>NUCLEOTIDE SEQUENCE [LARGE SCALE GENOMIC DNA]</scope>
    <source>
        <strain evidence="3 4">CH-27</strain>
    </source>
</reference>
<organism evidence="3 4">
    <name type="scientific">Elongatibacter sediminis</name>
    <dbReference type="NCBI Taxonomy" id="3119006"/>
    <lineage>
        <taxon>Bacteria</taxon>
        <taxon>Pseudomonadati</taxon>
        <taxon>Pseudomonadota</taxon>
        <taxon>Gammaproteobacteria</taxon>
        <taxon>Chromatiales</taxon>
        <taxon>Wenzhouxiangellaceae</taxon>
        <taxon>Elongatibacter</taxon>
    </lineage>
</organism>
<sequence>MNLILRVSSRRHASKLEIGDFRRIAARIDRRFAHEPRRLEVEDRELGGLPTRFIRPVGGEVRGTLFVLHGGAWCIETPNLHSGLAGRLAVELGFEAVLPSYRLAPEHPFPAGLEDCITAWRAWTEAGGVPRRCVLVGDSAGGALALALMGELRNGGAEQPGCALLLSPATDLTSMGRSVVDNERSDVMFGIAALMLMRHWYLGEHNPTDPRASPYWGDFTGFPPLLFQVSGSEMLLDSSRLASAKARRQGVTTQLSVWPGMPHDFTLFGFLPEARAGIREQIRFIREHLPDGT</sequence>
<comment type="caution">
    <text evidence="3">The sequence shown here is derived from an EMBL/GenBank/DDBJ whole genome shotgun (WGS) entry which is preliminary data.</text>
</comment>
<keyword evidence="1 3" id="KW-0378">Hydrolase</keyword>
<evidence type="ECO:0000256" key="1">
    <source>
        <dbReference type="ARBA" id="ARBA00022801"/>
    </source>
</evidence>
<gene>
    <name evidence="3" type="ORF">V3330_15730</name>
</gene>
<protein>
    <submittedName>
        <fullName evidence="3">Alpha/beta hydrolase</fullName>
    </submittedName>
</protein>
<dbReference type="SUPFAM" id="SSF53474">
    <property type="entry name" value="alpha/beta-Hydrolases"/>
    <property type="match status" value="1"/>
</dbReference>
<proteinExistence type="predicted"/>
<dbReference type="InterPro" id="IPR029058">
    <property type="entry name" value="AB_hydrolase_fold"/>
</dbReference>
<name>A0AAW9RNH2_9GAMM</name>
<feature type="domain" description="Alpha/beta hydrolase fold-3" evidence="2">
    <location>
        <begin position="66"/>
        <end position="266"/>
    </location>
</feature>
<dbReference type="InterPro" id="IPR013094">
    <property type="entry name" value="AB_hydrolase_3"/>
</dbReference>
<evidence type="ECO:0000259" key="2">
    <source>
        <dbReference type="Pfam" id="PF07859"/>
    </source>
</evidence>
<dbReference type="Gene3D" id="3.40.50.1820">
    <property type="entry name" value="alpha/beta hydrolase"/>
    <property type="match status" value="1"/>
</dbReference>
<dbReference type="EMBL" id="JAZHOG010000011">
    <property type="protein sequence ID" value="MEJ8569081.1"/>
    <property type="molecule type" value="Genomic_DNA"/>
</dbReference>
<dbReference type="InterPro" id="IPR050300">
    <property type="entry name" value="GDXG_lipolytic_enzyme"/>
</dbReference>
<evidence type="ECO:0000313" key="3">
    <source>
        <dbReference type="EMBL" id="MEJ8569081.1"/>
    </source>
</evidence>
<evidence type="ECO:0000313" key="4">
    <source>
        <dbReference type="Proteomes" id="UP001359886"/>
    </source>
</evidence>
<dbReference type="RefSeq" id="WP_354696404.1">
    <property type="nucleotide sequence ID" value="NZ_JAZHOG010000011.1"/>
</dbReference>